<dbReference type="InterPro" id="IPR021959">
    <property type="entry name" value="DUF3576"/>
</dbReference>
<evidence type="ECO:0000313" key="3">
    <source>
        <dbReference type="Proteomes" id="UP000238801"/>
    </source>
</evidence>
<keyword evidence="1" id="KW-0732">Signal</keyword>
<dbReference type="AlphaFoldDB" id="A0A2T0X1F1"/>
<accession>A0A2T0X1F1</accession>
<dbReference type="Pfam" id="PF12100">
    <property type="entry name" value="DUF3576"/>
    <property type="match status" value="1"/>
</dbReference>
<reference evidence="2 3" key="1">
    <citation type="submission" date="2018-03" db="EMBL/GenBank/DDBJ databases">
        <title>Genomic Encyclopedia of Archaeal and Bacterial Type Strains, Phase II (KMG-II): from individual species to whole genera.</title>
        <authorList>
            <person name="Goeker M."/>
        </authorList>
    </citation>
    <scope>NUCLEOTIDE SEQUENCE [LARGE SCALE GENOMIC DNA]</scope>
    <source>
        <strain evidence="2 3">DSM 29318</strain>
    </source>
</reference>
<name>A0A2T0X1F1_9RHOB</name>
<protein>
    <submittedName>
        <fullName evidence="2">Uncharacterized protein DUF3576</fullName>
    </submittedName>
</protein>
<dbReference type="OrthoDB" id="8479681at2"/>
<comment type="caution">
    <text evidence="2">The sequence shown here is derived from an EMBL/GenBank/DDBJ whole genome shotgun (WGS) entry which is preliminary data.</text>
</comment>
<feature type="signal peptide" evidence="1">
    <location>
        <begin position="1"/>
        <end position="19"/>
    </location>
</feature>
<dbReference type="RefSeq" id="WP_106160448.1">
    <property type="nucleotide sequence ID" value="NZ_PVTT01000002.1"/>
</dbReference>
<dbReference type="EMBL" id="PVTT01000002">
    <property type="protein sequence ID" value="PRY92783.1"/>
    <property type="molecule type" value="Genomic_DNA"/>
</dbReference>
<keyword evidence="3" id="KW-1185">Reference proteome</keyword>
<sequence>MIRTAPRLALLGTIAFTLAACGGPFARATTERAPLAGDDDISRPGATSAENAQRSSVLDLFTNASDPNVTVEVNRYIWQAAQDVLSFLPIQAVDPFTGVISYGYGTPPGGGRAYRATVFVQDPALDARSLTVALASRAGPVAPETQRAVEDAILTRARQLRVAAGGL</sequence>
<feature type="chain" id="PRO_5015740118" evidence="1">
    <location>
        <begin position="20"/>
        <end position="167"/>
    </location>
</feature>
<dbReference type="Proteomes" id="UP000238801">
    <property type="component" value="Unassembled WGS sequence"/>
</dbReference>
<evidence type="ECO:0000256" key="1">
    <source>
        <dbReference type="SAM" id="SignalP"/>
    </source>
</evidence>
<evidence type="ECO:0000313" key="2">
    <source>
        <dbReference type="EMBL" id="PRY92783.1"/>
    </source>
</evidence>
<gene>
    <name evidence="2" type="ORF">BCF33_1637</name>
</gene>
<proteinExistence type="predicted"/>
<organism evidence="2 3">
    <name type="scientific">Hasllibacter halocynthiae</name>
    <dbReference type="NCBI Taxonomy" id="595589"/>
    <lineage>
        <taxon>Bacteria</taxon>
        <taxon>Pseudomonadati</taxon>
        <taxon>Pseudomonadota</taxon>
        <taxon>Alphaproteobacteria</taxon>
        <taxon>Rhodobacterales</taxon>
        <taxon>Roseobacteraceae</taxon>
        <taxon>Hasllibacter</taxon>
    </lineage>
</organism>
<dbReference type="PROSITE" id="PS51257">
    <property type="entry name" value="PROKAR_LIPOPROTEIN"/>
    <property type="match status" value="1"/>
</dbReference>